<gene>
    <name evidence="4" type="ORF">ASPSYDRAFT_46329</name>
</gene>
<dbReference type="GO" id="GO:0008198">
    <property type="term" value="F:ferrous iron binding"/>
    <property type="evidence" value="ECO:0007669"/>
    <property type="project" value="TreeGrafter"/>
</dbReference>
<dbReference type="PANTHER" id="PTHR31573">
    <property type="entry name" value="ALPHA-KETOGLUTARATE-DEPENDENT DIOXYGENASE ALKB HOMOLOG 2"/>
    <property type="match status" value="1"/>
</dbReference>
<proteinExistence type="predicted"/>
<dbReference type="GeneID" id="63763272"/>
<feature type="binding site" evidence="1">
    <location>
        <position position="287"/>
    </location>
    <ligand>
        <name>2-oxoglutarate</name>
        <dbReference type="ChEBI" id="CHEBI:16810"/>
    </ligand>
</feature>
<evidence type="ECO:0000256" key="2">
    <source>
        <dbReference type="SAM" id="MobiDB-lite"/>
    </source>
</evidence>
<dbReference type="Gene3D" id="2.60.120.590">
    <property type="entry name" value="Alpha-ketoglutarate-dependent dioxygenase AlkB-like"/>
    <property type="match status" value="1"/>
</dbReference>
<dbReference type="STRING" id="1036612.A0A1L9TFT8"/>
<feature type="domain" description="Fe2OG dioxygenase" evidence="3">
    <location>
        <begin position="186"/>
        <end position="292"/>
    </location>
</feature>
<dbReference type="InterPro" id="IPR032852">
    <property type="entry name" value="ALKBH2"/>
</dbReference>
<dbReference type="Pfam" id="PF13532">
    <property type="entry name" value="2OG-FeII_Oxy_2"/>
    <property type="match status" value="1"/>
</dbReference>
<protein>
    <recommendedName>
        <fullName evidence="3">Fe2OG dioxygenase domain-containing protein</fullName>
    </recommendedName>
</protein>
<dbReference type="SUPFAM" id="SSF51197">
    <property type="entry name" value="Clavaminate synthase-like"/>
    <property type="match status" value="1"/>
</dbReference>
<dbReference type="InterPro" id="IPR027450">
    <property type="entry name" value="AlkB-like"/>
</dbReference>
<evidence type="ECO:0000256" key="1">
    <source>
        <dbReference type="PIRSR" id="PIRSR632852-1"/>
    </source>
</evidence>
<dbReference type="Proteomes" id="UP000184356">
    <property type="component" value="Unassembled WGS sequence"/>
</dbReference>
<accession>A0A1L9TFT8</accession>
<dbReference type="InterPro" id="IPR037151">
    <property type="entry name" value="AlkB-like_sf"/>
</dbReference>
<dbReference type="PANTHER" id="PTHR31573:SF1">
    <property type="entry name" value="DNA OXIDATIVE DEMETHYLASE ALKBH2"/>
    <property type="match status" value="1"/>
</dbReference>
<feature type="binding site" evidence="1">
    <location>
        <position position="289"/>
    </location>
    <ligand>
        <name>2-oxoglutarate</name>
        <dbReference type="ChEBI" id="CHEBI:16810"/>
    </ligand>
</feature>
<feature type="binding site" evidence="1">
    <location>
        <position position="205"/>
    </location>
    <ligand>
        <name>2-oxoglutarate</name>
        <dbReference type="ChEBI" id="CHEBI:16810"/>
    </ligand>
</feature>
<dbReference type="AlphaFoldDB" id="A0A1L9TFT8"/>
<feature type="region of interest" description="Disordered" evidence="2">
    <location>
        <begin position="1"/>
        <end position="30"/>
    </location>
</feature>
<keyword evidence="5" id="KW-1185">Reference proteome</keyword>
<dbReference type="EMBL" id="KV878587">
    <property type="protein sequence ID" value="OJJ58300.1"/>
    <property type="molecule type" value="Genomic_DNA"/>
</dbReference>
<feature type="binding site" evidence="1">
    <location>
        <position position="195"/>
    </location>
    <ligand>
        <name>2-oxoglutarate</name>
        <dbReference type="ChEBI" id="CHEBI:16810"/>
    </ligand>
</feature>
<dbReference type="GO" id="GO:0035516">
    <property type="term" value="F:broad specificity oxidative DNA demethylase activity"/>
    <property type="evidence" value="ECO:0007669"/>
    <property type="project" value="TreeGrafter"/>
</dbReference>
<evidence type="ECO:0000313" key="5">
    <source>
        <dbReference type="Proteomes" id="UP000184356"/>
    </source>
</evidence>
<reference evidence="5" key="1">
    <citation type="journal article" date="2017" name="Genome Biol.">
        <title>Comparative genomics reveals high biological diversity and specific adaptations in the industrially and medically important fungal genus Aspergillus.</title>
        <authorList>
            <person name="de Vries R.P."/>
            <person name="Riley R."/>
            <person name="Wiebenga A."/>
            <person name="Aguilar-Osorio G."/>
            <person name="Amillis S."/>
            <person name="Uchima C.A."/>
            <person name="Anderluh G."/>
            <person name="Asadollahi M."/>
            <person name="Askin M."/>
            <person name="Barry K."/>
            <person name="Battaglia E."/>
            <person name="Bayram O."/>
            <person name="Benocci T."/>
            <person name="Braus-Stromeyer S.A."/>
            <person name="Caldana C."/>
            <person name="Canovas D."/>
            <person name="Cerqueira G.C."/>
            <person name="Chen F."/>
            <person name="Chen W."/>
            <person name="Choi C."/>
            <person name="Clum A."/>
            <person name="Dos Santos R.A."/>
            <person name="Damasio A.R."/>
            <person name="Diallinas G."/>
            <person name="Emri T."/>
            <person name="Fekete E."/>
            <person name="Flipphi M."/>
            <person name="Freyberg S."/>
            <person name="Gallo A."/>
            <person name="Gournas C."/>
            <person name="Habgood R."/>
            <person name="Hainaut M."/>
            <person name="Harispe M.L."/>
            <person name="Henrissat B."/>
            <person name="Hilden K.S."/>
            <person name="Hope R."/>
            <person name="Hossain A."/>
            <person name="Karabika E."/>
            <person name="Karaffa L."/>
            <person name="Karanyi Z."/>
            <person name="Krasevec N."/>
            <person name="Kuo A."/>
            <person name="Kusch H."/>
            <person name="LaButti K."/>
            <person name="Lagendijk E.L."/>
            <person name="Lapidus A."/>
            <person name="Levasseur A."/>
            <person name="Lindquist E."/>
            <person name="Lipzen A."/>
            <person name="Logrieco A.F."/>
            <person name="MacCabe A."/>
            <person name="Maekelae M.R."/>
            <person name="Malavazi I."/>
            <person name="Melin P."/>
            <person name="Meyer V."/>
            <person name="Mielnichuk N."/>
            <person name="Miskei M."/>
            <person name="Molnar A.P."/>
            <person name="Mule G."/>
            <person name="Ngan C.Y."/>
            <person name="Orejas M."/>
            <person name="Orosz E."/>
            <person name="Ouedraogo J.P."/>
            <person name="Overkamp K.M."/>
            <person name="Park H.-S."/>
            <person name="Perrone G."/>
            <person name="Piumi F."/>
            <person name="Punt P.J."/>
            <person name="Ram A.F."/>
            <person name="Ramon A."/>
            <person name="Rauscher S."/>
            <person name="Record E."/>
            <person name="Riano-Pachon D.M."/>
            <person name="Robert V."/>
            <person name="Roehrig J."/>
            <person name="Ruller R."/>
            <person name="Salamov A."/>
            <person name="Salih N.S."/>
            <person name="Samson R.A."/>
            <person name="Sandor E."/>
            <person name="Sanguinetti M."/>
            <person name="Schuetze T."/>
            <person name="Sepcic K."/>
            <person name="Shelest E."/>
            <person name="Sherlock G."/>
            <person name="Sophianopoulou V."/>
            <person name="Squina F.M."/>
            <person name="Sun H."/>
            <person name="Susca A."/>
            <person name="Todd R.B."/>
            <person name="Tsang A."/>
            <person name="Unkles S.E."/>
            <person name="van de Wiele N."/>
            <person name="van Rossen-Uffink D."/>
            <person name="Oliveira J.V."/>
            <person name="Vesth T.C."/>
            <person name="Visser J."/>
            <person name="Yu J.-H."/>
            <person name="Zhou M."/>
            <person name="Andersen M.R."/>
            <person name="Archer D.B."/>
            <person name="Baker S.E."/>
            <person name="Benoit I."/>
            <person name="Brakhage A.A."/>
            <person name="Braus G.H."/>
            <person name="Fischer R."/>
            <person name="Frisvad J.C."/>
            <person name="Goldman G.H."/>
            <person name="Houbraken J."/>
            <person name="Oakley B."/>
            <person name="Pocsi I."/>
            <person name="Scazzocchio C."/>
            <person name="Seiboth B."/>
            <person name="vanKuyk P.A."/>
            <person name="Wortman J."/>
            <person name="Dyer P.S."/>
            <person name="Grigoriev I.V."/>
        </authorList>
    </citation>
    <scope>NUCLEOTIDE SEQUENCE [LARGE SCALE GENOMIC DNA]</scope>
    <source>
        <strain evidence="5">CBS 593.65</strain>
    </source>
</reference>
<name>A0A1L9TFT8_9EURO</name>
<dbReference type="PROSITE" id="PS51471">
    <property type="entry name" value="FE2OG_OXY"/>
    <property type="match status" value="1"/>
</dbReference>
<dbReference type="FunFam" id="2.60.120.590:FF:000022">
    <property type="entry name" value="DNA repair family protein"/>
    <property type="match status" value="1"/>
</dbReference>
<feature type="binding site" evidence="1">
    <location>
        <position position="283"/>
    </location>
    <ligand>
        <name>2-oxoglutarate</name>
        <dbReference type="ChEBI" id="CHEBI:16810"/>
    </ligand>
</feature>
<dbReference type="GO" id="GO:0051747">
    <property type="term" value="F:cytosine C-5 DNA demethylase activity"/>
    <property type="evidence" value="ECO:0007669"/>
    <property type="project" value="TreeGrafter"/>
</dbReference>
<dbReference type="InterPro" id="IPR005123">
    <property type="entry name" value="Oxoglu/Fe-dep_dioxygenase_dom"/>
</dbReference>
<feature type="binding site" evidence="1">
    <location>
        <position position="208"/>
    </location>
    <ligand>
        <name>substrate</name>
    </ligand>
</feature>
<dbReference type="VEuPathDB" id="FungiDB:ASPSYDRAFT_46329"/>
<feature type="compositionally biased region" description="Basic and acidic residues" evidence="2">
    <location>
        <begin position="1"/>
        <end position="10"/>
    </location>
</feature>
<feature type="binding site" evidence="1">
    <location>
        <position position="193"/>
    </location>
    <ligand>
        <name>2-oxoglutarate</name>
        <dbReference type="ChEBI" id="CHEBI:16810"/>
    </ligand>
</feature>
<feature type="binding site" evidence="1">
    <location>
        <position position="269"/>
    </location>
    <ligand>
        <name>2-oxoglutarate</name>
        <dbReference type="ChEBI" id="CHEBI:16810"/>
    </ligand>
</feature>
<evidence type="ECO:0000313" key="4">
    <source>
        <dbReference type="EMBL" id="OJJ58300.1"/>
    </source>
</evidence>
<sequence length="327" mass="36604">MAKRTIDSFYKRASPKSKKPKTKETPLSFTHHPSYPHPIAALPPFIASPLASIRDTQPKTITNQPHLDLLYFHPLIPSLTARDLFQFLRRELPFYRVQYTIRRGGQPTQINTPRFTTVFGIDATSQFIPAGSNTNETNTNAPLIPVDSNTHQPIPPTKYQYTPRPIPQCLDTLRHHIEAAIGDGSTYNFCLVNYYASGEDSISYHSDDERFLGADPSIASISLGAQRDFLMRHKPTQAVAGSRQQPVKFALASGDMVVMRGETQANWLHSIPKRKGGEAQMGRINITFRKAVVPGGTDNYYNYNVGKGPVYRWDEQEGKMRQSGGAT</sequence>
<evidence type="ECO:0000259" key="3">
    <source>
        <dbReference type="PROSITE" id="PS51471"/>
    </source>
</evidence>
<dbReference type="RefSeq" id="XP_040702106.1">
    <property type="nucleotide sequence ID" value="XM_040847199.1"/>
</dbReference>
<organism evidence="4 5">
    <name type="scientific">Aspergillus sydowii CBS 593.65</name>
    <dbReference type="NCBI Taxonomy" id="1036612"/>
    <lineage>
        <taxon>Eukaryota</taxon>
        <taxon>Fungi</taxon>
        <taxon>Dikarya</taxon>
        <taxon>Ascomycota</taxon>
        <taxon>Pezizomycotina</taxon>
        <taxon>Eurotiomycetes</taxon>
        <taxon>Eurotiomycetidae</taxon>
        <taxon>Eurotiales</taxon>
        <taxon>Aspergillaceae</taxon>
        <taxon>Aspergillus</taxon>
        <taxon>Aspergillus subgen. Nidulantes</taxon>
    </lineage>
</organism>
<dbReference type="OrthoDB" id="545910at2759"/>
<dbReference type="GO" id="GO:0006307">
    <property type="term" value="P:DNA alkylation repair"/>
    <property type="evidence" value="ECO:0007669"/>
    <property type="project" value="TreeGrafter"/>
</dbReference>